<evidence type="ECO:0000256" key="2">
    <source>
        <dbReference type="ARBA" id="ARBA00022485"/>
    </source>
</evidence>
<evidence type="ECO:0000259" key="10">
    <source>
        <dbReference type="PROSITE" id="PS51918"/>
    </source>
</evidence>
<dbReference type="InterPro" id="IPR012340">
    <property type="entry name" value="NA-bd_OB-fold"/>
</dbReference>
<keyword evidence="7" id="KW-0411">Iron-sulfur</keyword>
<dbReference type="InterPro" id="IPR058240">
    <property type="entry name" value="rSAM_sf"/>
</dbReference>
<evidence type="ECO:0000256" key="7">
    <source>
        <dbReference type="ARBA" id="ARBA00023014"/>
    </source>
</evidence>
<organism evidence="11">
    <name type="scientific">bioreactor metagenome</name>
    <dbReference type="NCBI Taxonomy" id="1076179"/>
    <lineage>
        <taxon>unclassified sequences</taxon>
        <taxon>metagenomes</taxon>
        <taxon>ecological metagenomes</taxon>
    </lineage>
</organism>
<keyword evidence="11" id="KW-0808">Transferase</keyword>
<dbReference type="NCBIfam" id="TIGR01125">
    <property type="entry name" value="30S ribosomal protein S12 methylthiotransferase RimO"/>
    <property type="match status" value="1"/>
</dbReference>
<dbReference type="GO" id="GO:0051539">
    <property type="term" value="F:4 iron, 4 sulfur cluster binding"/>
    <property type="evidence" value="ECO:0007669"/>
    <property type="project" value="UniProtKB-KW"/>
</dbReference>
<keyword evidence="6" id="KW-0408">Iron</keyword>
<dbReference type="GO" id="GO:0046872">
    <property type="term" value="F:metal ion binding"/>
    <property type="evidence" value="ECO:0007669"/>
    <property type="project" value="UniProtKB-KW"/>
</dbReference>
<feature type="domain" description="Radical SAM core" evidence="10">
    <location>
        <begin position="134"/>
        <end position="365"/>
    </location>
</feature>
<dbReference type="EC" id="2.8.4.4" evidence="11"/>
<keyword evidence="11" id="KW-0687">Ribonucleoprotein</keyword>
<comment type="cofactor">
    <cofactor evidence="1">
        <name>[4Fe-4S] cluster</name>
        <dbReference type="ChEBI" id="CHEBI:49883"/>
    </cofactor>
</comment>
<dbReference type="Pfam" id="PF04055">
    <property type="entry name" value="Radical_SAM"/>
    <property type="match status" value="1"/>
</dbReference>
<dbReference type="InterPro" id="IPR013848">
    <property type="entry name" value="Methylthiotransferase_N"/>
</dbReference>
<proteinExistence type="inferred from homology"/>
<reference evidence="11" key="1">
    <citation type="submission" date="2019-08" db="EMBL/GenBank/DDBJ databases">
        <authorList>
            <person name="Kucharzyk K."/>
            <person name="Murdoch R.W."/>
            <person name="Higgins S."/>
            <person name="Loffler F."/>
        </authorList>
    </citation>
    <scope>NUCLEOTIDE SEQUENCE</scope>
</reference>
<dbReference type="CDD" id="cd01335">
    <property type="entry name" value="Radical_SAM"/>
    <property type="match status" value="1"/>
</dbReference>
<evidence type="ECO:0000256" key="6">
    <source>
        <dbReference type="ARBA" id="ARBA00023004"/>
    </source>
</evidence>
<dbReference type="PROSITE" id="PS01278">
    <property type="entry name" value="MTTASE_RADICAL"/>
    <property type="match status" value="1"/>
</dbReference>
<dbReference type="AlphaFoldDB" id="A0A644ULE1"/>
<evidence type="ECO:0000256" key="1">
    <source>
        <dbReference type="ARBA" id="ARBA00001966"/>
    </source>
</evidence>
<dbReference type="GO" id="GO:0005829">
    <property type="term" value="C:cytosol"/>
    <property type="evidence" value="ECO:0007669"/>
    <property type="project" value="TreeGrafter"/>
</dbReference>
<evidence type="ECO:0000313" key="11">
    <source>
        <dbReference type="EMBL" id="MPL79848.1"/>
    </source>
</evidence>
<dbReference type="InterPro" id="IPR023404">
    <property type="entry name" value="rSAM_horseshoe"/>
</dbReference>
<dbReference type="PROSITE" id="PS51918">
    <property type="entry name" value="RADICAL_SAM"/>
    <property type="match status" value="1"/>
</dbReference>
<keyword evidence="11" id="KW-0689">Ribosomal protein</keyword>
<evidence type="ECO:0000256" key="5">
    <source>
        <dbReference type="ARBA" id="ARBA00022723"/>
    </source>
</evidence>
<dbReference type="PANTHER" id="PTHR43837">
    <property type="entry name" value="RIBOSOMAL PROTEIN S12 METHYLTHIOTRANSFERASE RIMO"/>
    <property type="match status" value="1"/>
</dbReference>
<evidence type="ECO:0000256" key="3">
    <source>
        <dbReference type="ARBA" id="ARBA00022490"/>
    </source>
</evidence>
<keyword evidence="3" id="KW-0963">Cytoplasm</keyword>
<dbReference type="InterPro" id="IPR007197">
    <property type="entry name" value="rSAM"/>
</dbReference>
<dbReference type="PROSITE" id="PS51449">
    <property type="entry name" value="MTTASE_N"/>
    <property type="match status" value="1"/>
</dbReference>
<dbReference type="SFLD" id="SFLDS00029">
    <property type="entry name" value="Radical_SAM"/>
    <property type="match status" value="1"/>
</dbReference>
<dbReference type="GO" id="GO:0035599">
    <property type="term" value="F:aspartic acid methylthiotransferase activity"/>
    <property type="evidence" value="ECO:0007669"/>
    <property type="project" value="TreeGrafter"/>
</dbReference>
<dbReference type="SFLD" id="SFLDF00274">
    <property type="entry name" value="ribosomal_protein_S12_methylth"/>
    <property type="match status" value="1"/>
</dbReference>
<dbReference type="InterPro" id="IPR005840">
    <property type="entry name" value="Ribosomal_uS12_MeSTrfase_RimO"/>
</dbReference>
<dbReference type="Gene3D" id="3.80.30.20">
    <property type="entry name" value="tm_1862 like domain"/>
    <property type="match status" value="1"/>
</dbReference>
<dbReference type="HAMAP" id="MF_01865">
    <property type="entry name" value="MTTase_RimO"/>
    <property type="match status" value="1"/>
</dbReference>
<feature type="domain" description="TRAM" evidence="8">
    <location>
        <begin position="368"/>
        <end position="440"/>
    </location>
</feature>
<dbReference type="EMBL" id="VSSQ01000131">
    <property type="protein sequence ID" value="MPL79848.1"/>
    <property type="molecule type" value="Genomic_DNA"/>
</dbReference>
<comment type="caution">
    <text evidence="11">The sequence shown here is derived from an EMBL/GenBank/DDBJ whole genome shotgun (WGS) entry which is preliminary data.</text>
</comment>
<keyword evidence="5" id="KW-0479">Metal-binding</keyword>
<dbReference type="PANTHER" id="PTHR43837:SF1">
    <property type="entry name" value="RIBOSOMAL PROTEIN US12 METHYLTHIOTRANSFERASE RIMO"/>
    <property type="match status" value="1"/>
</dbReference>
<dbReference type="InterPro" id="IPR038135">
    <property type="entry name" value="Methylthiotransferase_N_sf"/>
</dbReference>
<keyword evidence="4" id="KW-0949">S-adenosyl-L-methionine</keyword>
<dbReference type="Pfam" id="PF18693">
    <property type="entry name" value="TRAM_2"/>
    <property type="match status" value="1"/>
</dbReference>
<dbReference type="InterPro" id="IPR002792">
    <property type="entry name" value="TRAM_dom"/>
</dbReference>
<dbReference type="PROSITE" id="PS50926">
    <property type="entry name" value="TRAM"/>
    <property type="match status" value="1"/>
</dbReference>
<dbReference type="InterPro" id="IPR006638">
    <property type="entry name" value="Elp3/MiaA/NifB-like_rSAM"/>
</dbReference>
<dbReference type="SFLD" id="SFLDG01082">
    <property type="entry name" value="B12-binding_domain_containing"/>
    <property type="match status" value="1"/>
</dbReference>
<dbReference type="SMART" id="SM00729">
    <property type="entry name" value="Elp3"/>
    <property type="match status" value="1"/>
</dbReference>
<dbReference type="SFLD" id="SFLDG01061">
    <property type="entry name" value="methylthiotransferase"/>
    <property type="match status" value="1"/>
</dbReference>
<dbReference type="InterPro" id="IPR005839">
    <property type="entry name" value="Methylthiotransferase"/>
</dbReference>
<dbReference type="Pfam" id="PF00919">
    <property type="entry name" value="UPF0004"/>
    <property type="match status" value="1"/>
</dbReference>
<dbReference type="FunFam" id="3.80.30.20:FF:000001">
    <property type="entry name" value="tRNA-2-methylthio-N(6)-dimethylallyladenosine synthase 2"/>
    <property type="match status" value="1"/>
</dbReference>
<gene>
    <name evidence="11" type="primary">rimO_10</name>
    <name evidence="11" type="ORF">SDC9_25735</name>
</gene>
<dbReference type="InterPro" id="IPR020612">
    <property type="entry name" value="Methylthiotransferase_CS"/>
</dbReference>
<dbReference type="SUPFAM" id="SSF102114">
    <property type="entry name" value="Radical SAM enzymes"/>
    <property type="match status" value="1"/>
</dbReference>
<feature type="domain" description="MTTase N-terminal" evidence="9">
    <location>
        <begin position="3"/>
        <end position="124"/>
    </location>
</feature>
<dbReference type="GO" id="GO:0006400">
    <property type="term" value="P:tRNA modification"/>
    <property type="evidence" value="ECO:0007669"/>
    <property type="project" value="InterPro"/>
</dbReference>
<evidence type="ECO:0000259" key="9">
    <source>
        <dbReference type="PROSITE" id="PS51449"/>
    </source>
</evidence>
<dbReference type="GO" id="GO:0103039">
    <property type="term" value="F:protein methylthiotransferase activity"/>
    <property type="evidence" value="ECO:0007669"/>
    <property type="project" value="UniProtKB-EC"/>
</dbReference>
<dbReference type="Gene3D" id="2.40.50.140">
    <property type="entry name" value="Nucleic acid-binding proteins"/>
    <property type="match status" value="1"/>
</dbReference>
<dbReference type="Gene3D" id="3.40.50.12160">
    <property type="entry name" value="Methylthiotransferase, N-terminal domain"/>
    <property type="match status" value="1"/>
</dbReference>
<dbReference type="GO" id="GO:0005840">
    <property type="term" value="C:ribosome"/>
    <property type="evidence" value="ECO:0007669"/>
    <property type="project" value="UniProtKB-KW"/>
</dbReference>
<evidence type="ECO:0000259" key="8">
    <source>
        <dbReference type="PROSITE" id="PS50926"/>
    </source>
</evidence>
<name>A0A644ULE1_9ZZZZ</name>
<sequence length="440" mass="49525">MVKKIQLVTLGCSKNRVDSEHLLKQIFESGLIISPEGEDLTVANADIVVINTCGFIKDAKRESIDAILSAVDAKKRGYIKEIHVFGCLSQRYLLELEESIPEVDGFYGAFDSKSVLRALGKEWNSSFDNHRFLTTPSHYAYLKISEGCDRVCSYCSIPLIRGSHKSVHSELLVEEASNLASMGVKELILVAQDTTYYGLDIYKKRALAPLMESLSKVEGIEWIRLLYSYPAGFPEDVLEVMASNDKICKYLDIPLQHVNDKVLSNMRRSINGAETRRLVEKFRKSVPGISLRTTMIVGHPGEDKRAFKELLGFVEEARFEKLGAFTYSEEEGTWGASNLKDTIRNREKQERYEMLMELQSGISMAHNLSRVGSVEKVLIDYEDKDVYVGRSRRESPEVDGEILIGKGEMPKGFSTKDIIGTFVDTKIESAGEYDLTARII</sequence>
<accession>A0A644ULE1</accession>
<evidence type="ECO:0000256" key="4">
    <source>
        <dbReference type="ARBA" id="ARBA00022691"/>
    </source>
</evidence>
<protein>
    <submittedName>
        <fullName evidence="11">Ribosomal protein S12 methylthiotransferase RimO</fullName>
        <ecNumber evidence="11">2.8.4.4</ecNumber>
    </submittedName>
</protein>
<dbReference type="NCBIfam" id="TIGR00089">
    <property type="entry name" value="MiaB/RimO family radical SAM methylthiotransferase"/>
    <property type="match status" value="1"/>
</dbReference>
<keyword evidence="2" id="KW-0004">4Fe-4S</keyword>